<dbReference type="EMBL" id="VUJU01012329">
    <property type="protein sequence ID" value="KAF0707975.1"/>
    <property type="molecule type" value="Genomic_DNA"/>
</dbReference>
<organism evidence="1 2">
    <name type="scientific">Aphis craccivora</name>
    <name type="common">Cowpea aphid</name>
    <dbReference type="NCBI Taxonomy" id="307492"/>
    <lineage>
        <taxon>Eukaryota</taxon>
        <taxon>Metazoa</taxon>
        <taxon>Ecdysozoa</taxon>
        <taxon>Arthropoda</taxon>
        <taxon>Hexapoda</taxon>
        <taxon>Insecta</taxon>
        <taxon>Pterygota</taxon>
        <taxon>Neoptera</taxon>
        <taxon>Paraneoptera</taxon>
        <taxon>Hemiptera</taxon>
        <taxon>Sternorrhyncha</taxon>
        <taxon>Aphidomorpha</taxon>
        <taxon>Aphidoidea</taxon>
        <taxon>Aphididae</taxon>
        <taxon>Aphidini</taxon>
        <taxon>Aphis</taxon>
        <taxon>Aphis</taxon>
    </lineage>
</organism>
<name>A0A6G0VSR3_APHCR</name>
<evidence type="ECO:0000313" key="2">
    <source>
        <dbReference type="Proteomes" id="UP000478052"/>
    </source>
</evidence>
<dbReference type="Proteomes" id="UP000478052">
    <property type="component" value="Unassembled WGS sequence"/>
</dbReference>
<dbReference type="OrthoDB" id="6587994at2759"/>
<accession>A0A6G0VSR3</accession>
<gene>
    <name evidence="1" type="ORF">FWK35_00035431</name>
</gene>
<sequence>MTDSIMSILDGKFFKIKSKIDKNKVIATCVTCEPRHVEIKGSLYSTSNFKSHLKRRHDQSVIDSYENYLSEKRLKIKDNDNAVSRVHRDKYTQDQFDKDVTNFIIHSMVPLRTVENPFFKKIFENIGITKKINVPSRRNLGRKIHNLFKDNKEKIINDIKDIKYVCTTTDVWSSKKRSFLGVTIHWIDVDNFERRSSSLACRRFRGTHSYDRIGDILQDIHLEYNLDSNKIIATITDNGSNFVKAFKAFGVKLTHFDNVEDSVYENIDLCSDAPVDSQGRDDEQITYNSAETTEELENSPWLPRHLRCCAHTLSLFVTTDLIKTIRSPQNSQLNEIHTSVMKKCTLLWNASYRPKSAEIILQTLGHQLSRPGDTRWNSLYDSLKQILKNKEKNCELFEALGLKNNMLKDSEYIYIDEHLKCVGPLAEALDILQGENNMFYGFVLPVIFSLRRKVQNLLLNDWKYCEPLVNSILTSITKRFSNLVNLNTIEADNAAIAALSHPKFKNRWLSCIDSSHIDRLHKIFNTAVANKIEEINIMSSTDSELTELYTQSNEESHDFFNFDPLVSTGSNAQQSRRSATSEAEIQIVQFFNNLSQDLSILQQYPPIKEIFLCYNTPLPSSAPVERLFSYATMTNLPKSNKLSDDMFEERVILKSNLKMQS</sequence>
<dbReference type="SUPFAM" id="SSF53098">
    <property type="entry name" value="Ribonuclease H-like"/>
    <property type="match status" value="1"/>
</dbReference>
<keyword evidence="2" id="KW-1185">Reference proteome</keyword>
<reference evidence="1 2" key="1">
    <citation type="submission" date="2019-08" db="EMBL/GenBank/DDBJ databases">
        <title>Whole genome of Aphis craccivora.</title>
        <authorList>
            <person name="Voronova N.V."/>
            <person name="Shulinski R.S."/>
            <person name="Bandarenka Y.V."/>
            <person name="Zhorov D.G."/>
            <person name="Warner D."/>
        </authorList>
    </citation>
    <scope>NUCLEOTIDE SEQUENCE [LARGE SCALE GENOMIC DNA]</scope>
    <source>
        <strain evidence="1">180601</strain>
        <tissue evidence="1">Whole Body</tissue>
    </source>
</reference>
<proteinExistence type="predicted"/>
<comment type="caution">
    <text evidence="1">The sequence shown here is derived from an EMBL/GenBank/DDBJ whole genome shotgun (WGS) entry which is preliminary data.</text>
</comment>
<protein>
    <recommendedName>
        <fullName evidence="3">BED-type domain-containing protein</fullName>
    </recommendedName>
</protein>
<dbReference type="PANTHER" id="PTHR47501:SF5">
    <property type="entry name" value="HAT C-TERMINAL DIMERISATION DOMAIN-CONTAINING PROTEIN"/>
    <property type="match status" value="1"/>
</dbReference>
<dbReference type="InterPro" id="IPR012337">
    <property type="entry name" value="RNaseH-like_sf"/>
</dbReference>
<evidence type="ECO:0008006" key="3">
    <source>
        <dbReference type="Google" id="ProtNLM"/>
    </source>
</evidence>
<dbReference type="AlphaFoldDB" id="A0A6G0VSR3"/>
<dbReference type="PANTHER" id="PTHR47501">
    <property type="entry name" value="TRANSPOSASE-RELATED"/>
    <property type="match status" value="1"/>
</dbReference>
<evidence type="ECO:0000313" key="1">
    <source>
        <dbReference type="EMBL" id="KAF0707975.1"/>
    </source>
</evidence>